<reference evidence="9" key="1">
    <citation type="submission" date="2017-12" db="EMBL/GenBank/DDBJ databases">
        <title>Draft genome sequence of Telmatospirillum siberiense 26-4b1T, an acidotolerant peatland alphaproteobacterium potentially involved in sulfur cycling.</title>
        <authorList>
            <person name="Hausmann B."/>
            <person name="Pjevac P."/>
            <person name="Schreck K."/>
            <person name="Herbold C.W."/>
            <person name="Daims H."/>
            <person name="Wagner M."/>
            <person name="Pester M."/>
            <person name="Loy A."/>
        </authorList>
    </citation>
    <scope>NUCLEOTIDE SEQUENCE [LARGE SCALE GENOMIC DNA]</scope>
    <source>
        <strain evidence="9">26-4b1</strain>
    </source>
</reference>
<dbReference type="InterPro" id="IPR004090">
    <property type="entry name" value="Chemotax_Me-accpt_rcpt"/>
</dbReference>
<evidence type="ECO:0000259" key="6">
    <source>
        <dbReference type="PROSITE" id="PS50111"/>
    </source>
</evidence>
<dbReference type="GO" id="GO:0006935">
    <property type="term" value="P:chemotaxis"/>
    <property type="evidence" value="ECO:0007669"/>
    <property type="project" value="InterPro"/>
</dbReference>
<accession>A0A2N3PTI3</accession>
<evidence type="ECO:0000256" key="4">
    <source>
        <dbReference type="SAM" id="Coils"/>
    </source>
</evidence>
<feature type="transmembrane region" description="Helical" evidence="5">
    <location>
        <begin position="17"/>
        <end position="39"/>
    </location>
</feature>
<dbReference type="InterPro" id="IPR004089">
    <property type="entry name" value="MCPsignal_dom"/>
</dbReference>
<evidence type="ECO:0000313" key="9">
    <source>
        <dbReference type="Proteomes" id="UP000233293"/>
    </source>
</evidence>
<dbReference type="Gene3D" id="6.10.340.10">
    <property type="match status" value="1"/>
</dbReference>
<keyword evidence="1 3" id="KW-0807">Transducer</keyword>
<dbReference type="PRINTS" id="PR00260">
    <property type="entry name" value="CHEMTRNSDUCR"/>
</dbReference>
<dbReference type="GO" id="GO:0004888">
    <property type="term" value="F:transmembrane signaling receptor activity"/>
    <property type="evidence" value="ECO:0007669"/>
    <property type="project" value="InterPro"/>
</dbReference>
<dbReference type="Pfam" id="PF00672">
    <property type="entry name" value="HAMP"/>
    <property type="match status" value="1"/>
</dbReference>
<keyword evidence="5" id="KW-1133">Transmembrane helix</keyword>
<keyword evidence="9" id="KW-1185">Reference proteome</keyword>
<sequence length="564" mass="58400">MCGGKNMLEKMSIASKLYAFVAVFAFGLVILLAVTFNVLQENGRALDEIAATGRQAVLVARMNTNVQAMSAAQFRMAADPSAEVVADSLGKIQAETKLFQERLAAVRTTASGDLAANLDPLARQFDGYRQTLDAVVASVKGDDRKAMLAATGQADKLAGSLRETARTMFKLAETASEGAVTGGHASASSGKWAIGITAVIFVAIGMTLAQLIAQYSIIRPLRRTVDVIAALEKGDVAVRVVGLERRDEMGDVARGLETFREGLAERQRLVEAQAAEAAAKEKRASALEQAIQEFQRSLAGTVRAVADSAMGLQDTANSLNGSAGQGEQLAVSVASAAEQASGNVNSVASAAEELSCSIDEIAHRVSDSHSIVERAAGSANRANGVMDELAQCSQKIGEVVGMIGAIASQTNLLALNATIEAARAGDAGKGFAVVASEVKNLANQTARATEEVTLQISMVQAKTEEAVGAIRDVGEIIQKVGEVTTSIAGAIEEQSAATAEIARNVEQAAAGTGEVTRHVAGVRDAASATGVDAGKVKTASSSLSADAERLQNTVGSFLKRIQAL</sequence>
<dbReference type="InterPro" id="IPR003660">
    <property type="entry name" value="HAMP_dom"/>
</dbReference>
<dbReference type="GO" id="GO:0007165">
    <property type="term" value="P:signal transduction"/>
    <property type="evidence" value="ECO:0007669"/>
    <property type="project" value="UniProtKB-KW"/>
</dbReference>
<comment type="similarity">
    <text evidence="2">Belongs to the methyl-accepting chemotaxis (MCP) protein family.</text>
</comment>
<evidence type="ECO:0000256" key="3">
    <source>
        <dbReference type="PROSITE-ProRule" id="PRU00284"/>
    </source>
</evidence>
<feature type="coiled-coil region" evidence="4">
    <location>
        <begin position="269"/>
        <end position="297"/>
    </location>
</feature>
<dbReference type="PANTHER" id="PTHR32089:SF112">
    <property type="entry name" value="LYSOZYME-LIKE PROTEIN-RELATED"/>
    <property type="match status" value="1"/>
</dbReference>
<dbReference type="SUPFAM" id="SSF58104">
    <property type="entry name" value="Methyl-accepting chemotaxis protein (MCP) signaling domain"/>
    <property type="match status" value="1"/>
</dbReference>
<evidence type="ECO:0000256" key="5">
    <source>
        <dbReference type="SAM" id="Phobius"/>
    </source>
</evidence>
<keyword evidence="5" id="KW-0812">Transmembrane</keyword>
<dbReference type="Gene3D" id="1.10.287.950">
    <property type="entry name" value="Methyl-accepting chemotaxis protein"/>
    <property type="match status" value="1"/>
</dbReference>
<comment type="caution">
    <text evidence="8">The sequence shown here is derived from an EMBL/GenBank/DDBJ whole genome shotgun (WGS) entry which is preliminary data.</text>
</comment>
<dbReference type="PANTHER" id="PTHR32089">
    <property type="entry name" value="METHYL-ACCEPTING CHEMOTAXIS PROTEIN MCPB"/>
    <property type="match status" value="1"/>
</dbReference>
<dbReference type="Pfam" id="PF00015">
    <property type="entry name" value="MCPsignal"/>
    <property type="match status" value="1"/>
</dbReference>
<keyword evidence="4" id="KW-0175">Coiled coil</keyword>
<feature type="transmembrane region" description="Helical" evidence="5">
    <location>
        <begin position="192"/>
        <end position="213"/>
    </location>
</feature>
<evidence type="ECO:0000259" key="7">
    <source>
        <dbReference type="PROSITE" id="PS50885"/>
    </source>
</evidence>
<dbReference type="PROSITE" id="PS50885">
    <property type="entry name" value="HAMP"/>
    <property type="match status" value="1"/>
</dbReference>
<dbReference type="EMBL" id="PIUM01000018">
    <property type="protein sequence ID" value="PKU23704.1"/>
    <property type="molecule type" value="Genomic_DNA"/>
</dbReference>
<evidence type="ECO:0000256" key="1">
    <source>
        <dbReference type="ARBA" id="ARBA00023224"/>
    </source>
</evidence>
<dbReference type="CDD" id="cd06225">
    <property type="entry name" value="HAMP"/>
    <property type="match status" value="1"/>
</dbReference>
<proteinExistence type="inferred from homology"/>
<dbReference type="GO" id="GO:0016020">
    <property type="term" value="C:membrane"/>
    <property type="evidence" value="ECO:0007669"/>
    <property type="project" value="InterPro"/>
</dbReference>
<protein>
    <recommendedName>
        <fullName evidence="10">Methyl-accepting chemotaxis protein</fullName>
    </recommendedName>
</protein>
<feature type="domain" description="HAMP" evidence="7">
    <location>
        <begin position="215"/>
        <end position="268"/>
    </location>
</feature>
<evidence type="ECO:0000313" key="8">
    <source>
        <dbReference type="EMBL" id="PKU23704.1"/>
    </source>
</evidence>
<evidence type="ECO:0008006" key="10">
    <source>
        <dbReference type="Google" id="ProtNLM"/>
    </source>
</evidence>
<dbReference type="AlphaFoldDB" id="A0A2N3PTI3"/>
<name>A0A2N3PTI3_9PROT</name>
<feature type="domain" description="Methyl-accepting transducer" evidence="6">
    <location>
        <begin position="301"/>
        <end position="534"/>
    </location>
</feature>
<dbReference type="SMART" id="SM00283">
    <property type="entry name" value="MA"/>
    <property type="match status" value="1"/>
</dbReference>
<keyword evidence="5" id="KW-0472">Membrane</keyword>
<evidence type="ECO:0000256" key="2">
    <source>
        <dbReference type="ARBA" id="ARBA00029447"/>
    </source>
</evidence>
<organism evidence="8 9">
    <name type="scientific">Telmatospirillum siberiense</name>
    <dbReference type="NCBI Taxonomy" id="382514"/>
    <lineage>
        <taxon>Bacteria</taxon>
        <taxon>Pseudomonadati</taxon>
        <taxon>Pseudomonadota</taxon>
        <taxon>Alphaproteobacteria</taxon>
        <taxon>Rhodospirillales</taxon>
        <taxon>Rhodospirillaceae</taxon>
        <taxon>Telmatospirillum</taxon>
    </lineage>
</organism>
<dbReference type="PROSITE" id="PS50111">
    <property type="entry name" value="CHEMOTAXIS_TRANSDUC_2"/>
    <property type="match status" value="1"/>
</dbReference>
<dbReference type="Proteomes" id="UP000233293">
    <property type="component" value="Unassembled WGS sequence"/>
</dbReference>
<gene>
    <name evidence="8" type="ORF">CWS72_15675</name>
</gene>
<dbReference type="SMART" id="SM00304">
    <property type="entry name" value="HAMP"/>
    <property type="match status" value="1"/>
</dbReference>